<keyword evidence="5 6" id="KW-0539">Nucleus</keyword>
<keyword evidence="4" id="KW-0804">Transcription</keyword>
<name>A0A433SK13_ELYCH</name>
<evidence type="ECO:0000313" key="9">
    <source>
        <dbReference type="EMBL" id="RUS69445.1"/>
    </source>
</evidence>
<dbReference type="Pfam" id="PF00505">
    <property type="entry name" value="HMG_box"/>
    <property type="match status" value="1"/>
</dbReference>
<keyword evidence="10" id="KW-1185">Reference proteome</keyword>
<protein>
    <recommendedName>
        <fullName evidence="8">HMG box domain-containing protein</fullName>
    </recommendedName>
</protein>
<evidence type="ECO:0000259" key="8">
    <source>
        <dbReference type="PROSITE" id="PS50118"/>
    </source>
</evidence>
<dbReference type="Proteomes" id="UP000271974">
    <property type="component" value="Unassembled WGS sequence"/>
</dbReference>
<comment type="caution">
    <text evidence="9">The sequence shown here is derived from an EMBL/GenBank/DDBJ whole genome shotgun (WGS) entry which is preliminary data.</text>
</comment>
<evidence type="ECO:0000256" key="3">
    <source>
        <dbReference type="ARBA" id="ARBA00023125"/>
    </source>
</evidence>
<dbReference type="GO" id="GO:0005634">
    <property type="term" value="C:nucleus"/>
    <property type="evidence" value="ECO:0007669"/>
    <property type="project" value="UniProtKB-SubCell"/>
</dbReference>
<dbReference type="EMBL" id="RQTK01001680">
    <property type="protein sequence ID" value="RUS69445.1"/>
    <property type="molecule type" value="Genomic_DNA"/>
</dbReference>
<feature type="region of interest" description="Disordered" evidence="7">
    <location>
        <begin position="333"/>
        <end position="413"/>
    </location>
</feature>
<keyword evidence="2" id="KW-0805">Transcription regulation</keyword>
<dbReference type="InterPro" id="IPR036910">
    <property type="entry name" value="HMG_box_dom_sf"/>
</dbReference>
<dbReference type="OrthoDB" id="6247875at2759"/>
<evidence type="ECO:0000256" key="2">
    <source>
        <dbReference type="ARBA" id="ARBA00023015"/>
    </source>
</evidence>
<dbReference type="SMART" id="SM00398">
    <property type="entry name" value="HMG"/>
    <property type="match status" value="1"/>
</dbReference>
<feature type="compositionally biased region" description="Low complexity" evidence="7">
    <location>
        <begin position="358"/>
        <end position="367"/>
    </location>
</feature>
<evidence type="ECO:0000256" key="4">
    <source>
        <dbReference type="ARBA" id="ARBA00023163"/>
    </source>
</evidence>
<comment type="subcellular location">
    <subcellularLocation>
        <location evidence="1">Nucleus</location>
    </subcellularLocation>
</comment>
<evidence type="ECO:0000313" key="10">
    <source>
        <dbReference type="Proteomes" id="UP000271974"/>
    </source>
</evidence>
<evidence type="ECO:0000256" key="6">
    <source>
        <dbReference type="PROSITE-ProRule" id="PRU00267"/>
    </source>
</evidence>
<sequence length="793" mass="87424">MNTNTGIDPMLSGFSCEDWTRLSLGAAYPSPLPMPTLSRASGAFTIPVECLISPEPSSTFSDLSSLFSNSSERKKVGSMHLEEDEDVKNVLTAASCSAPHEMVLDDMDVCSTATVDIKSELDDSEYNDDNLSTANSEESFEPVSPVSLVNTLQLTEQEARKYVEEQFERIAFLPSSNMTQREKINFILSQSDCKDFTVDDIVNFDKRKSESARACAKIVQNIPQRYRWECVQPEEIPCCYTIVADCKKVSSRDKPPRPMNAFMIWAQGARRLINELCPKMQNALISEALGYFWRLKSDSFKQFFEEEKVKLRRFHNVEFPAYKYKPKTKVQKAKEKQELSLSKAKLRASQKREKAQKQKAAQSGEAGSLYKRRTGAKCGRPRKQKPTTDAGVKTEPAVNSSSPLTESKDCKLSQSSRSEGFIHLSPTKPEIKDMLTLKILNDRRSKKNLDMRRPLGQSHAVCDTTPAKDSVHSMFGQLSPLEMNQPAMGDILDELNSFESQFSDSYTAQTVPDNFLTSSVYDTPANTPPADEEDQQHLSQTFLSSSPYVKQEPTPASSCCMPMSSASATSFLSTSSSCYTPLKVSTSCDAMFSSISTSAPTSSSSSSSRTQILMPSLSAMLSSPVKHSPFSSNIQNIPGTHFSITPAKVSGATKSRACLSNIVSLQWVSKDARHLNVPIKTAAKVNTIKSTPMLKAIDNKTNNTNISFPVVNKLIYAKSMDSKLAGLSENIDTNNNSSTGFSSMAAPPSYAMSIMNLKVVGAVTDSYDLDSVFLDPNVPLLSEDVMRSYIDSL</sequence>
<dbReference type="PANTHER" id="PTHR45803:SF5">
    <property type="entry name" value="SOX100B"/>
    <property type="match status" value="1"/>
</dbReference>
<proteinExistence type="predicted"/>
<reference evidence="9 10" key="1">
    <citation type="submission" date="2019-01" db="EMBL/GenBank/DDBJ databases">
        <title>A draft genome assembly of the solar-powered sea slug Elysia chlorotica.</title>
        <authorList>
            <person name="Cai H."/>
            <person name="Li Q."/>
            <person name="Fang X."/>
            <person name="Li J."/>
            <person name="Curtis N.E."/>
            <person name="Altenburger A."/>
            <person name="Shibata T."/>
            <person name="Feng M."/>
            <person name="Maeda T."/>
            <person name="Schwartz J.A."/>
            <person name="Shigenobu S."/>
            <person name="Lundholm N."/>
            <person name="Nishiyama T."/>
            <person name="Yang H."/>
            <person name="Hasebe M."/>
            <person name="Li S."/>
            <person name="Pierce S.K."/>
            <person name="Wang J."/>
        </authorList>
    </citation>
    <scope>NUCLEOTIDE SEQUENCE [LARGE SCALE GENOMIC DNA]</scope>
    <source>
        <strain evidence="9">EC2010</strain>
        <tissue evidence="9">Whole organism of an adult</tissue>
    </source>
</reference>
<dbReference type="GO" id="GO:0000978">
    <property type="term" value="F:RNA polymerase II cis-regulatory region sequence-specific DNA binding"/>
    <property type="evidence" value="ECO:0007669"/>
    <property type="project" value="TreeGrafter"/>
</dbReference>
<dbReference type="Gene3D" id="1.10.30.10">
    <property type="entry name" value="High mobility group box domain"/>
    <property type="match status" value="1"/>
</dbReference>
<dbReference type="InterPro" id="IPR050917">
    <property type="entry name" value="SOX_TF"/>
</dbReference>
<keyword evidence="3 6" id="KW-0238">DNA-binding</keyword>
<feature type="compositionally biased region" description="Basic residues" evidence="7">
    <location>
        <begin position="370"/>
        <end position="385"/>
    </location>
</feature>
<dbReference type="GO" id="GO:0000981">
    <property type="term" value="F:DNA-binding transcription factor activity, RNA polymerase II-specific"/>
    <property type="evidence" value="ECO:0007669"/>
    <property type="project" value="TreeGrafter"/>
</dbReference>
<feature type="DNA-binding region" description="HMG box" evidence="6">
    <location>
        <begin position="255"/>
        <end position="323"/>
    </location>
</feature>
<evidence type="ECO:0000256" key="5">
    <source>
        <dbReference type="ARBA" id="ARBA00023242"/>
    </source>
</evidence>
<dbReference type="InterPro" id="IPR009071">
    <property type="entry name" value="HMG_box_dom"/>
</dbReference>
<gene>
    <name evidence="9" type="ORF">EGW08_022792</name>
</gene>
<evidence type="ECO:0000256" key="1">
    <source>
        <dbReference type="ARBA" id="ARBA00004123"/>
    </source>
</evidence>
<accession>A0A433SK13</accession>
<evidence type="ECO:0000256" key="7">
    <source>
        <dbReference type="SAM" id="MobiDB-lite"/>
    </source>
</evidence>
<dbReference type="PROSITE" id="PS50118">
    <property type="entry name" value="HMG_BOX_2"/>
    <property type="match status" value="1"/>
</dbReference>
<feature type="domain" description="HMG box" evidence="8">
    <location>
        <begin position="255"/>
        <end position="323"/>
    </location>
</feature>
<dbReference type="PANTHER" id="PTHR45803">
    <property type="entry name" value="SOX100B"/>
    <property type="match status" value="1"/>
</dbReference>
<dbReference type="SUPFAM" id="SSF47095">
    <property type="entry name" value="HMG-box"/>
    <property type="match status" value="1"/>
</dbReference>
<organism evidence="9 10">
    <name type="scientific">Elysia chlorotica</name>
    <name type="common">Eastern emerald elysia</name>
    <name type="synonym">Sea slug</name>
    <dbReference type="NCBI Taxonomy" id="188477"/>
    <lineage>
        <taxon>Eukaryota</taxon>
        <taxon>Metazoa</taxon>
        <taxon>Spiralia</taxon>
        <taxon>Lophotrochozoa</taxon>
        <taxon>Mollusca</taxon>
        <taxon>Gastropoda</taxon>
        <taxon>Heterobranchia</taxon>
        <taxon>Euthyneura</taxon>
        <taxon>Panpulmonata</taxon>
        <taxon>Sacoglossa</taxon>
        <taxon>Placobranchoidea</taxon>
        <taxon>Plakobranchidae</taxon>
        <taxon>Elysia</taxon>
    </lineage>
</organism>
<dbReference type="AlphaFoldDB" id="A0A433SK13"/>
<dbReference type="STRING" id="188477.A0A433SK13"/>